<dbReference type="AlphaFoldDB" id="A0ABD3VYC0"/>
<feature type="transmembrane region" description="Helical" evidence="2">
    <location>
        <begin position="6"/>
        <end position="28"/>
    </location>
</feature>
<proteinExistence type="predicted"/>
<keyword evidence="2" id="KW-1133">Transmembrane helix</keyword>
<keyword evidence="2" id="KW-0472">Membrane</keyword>
<protein>
    <submittedName>
        <fullName evidence="3">Uncharacterized protein</fullName>
    </submittedName>
</protein>
<reference evidence="3 4" key="1">
    <citation type="submission" date="2024-11" db="EMBL/GenBank/DDBJ databases">
        <title>Chromosome-level genome assembly of the freshwater bivalve Anodonta woodiana.</title>
        <authorList>
            <person name="Chen X."/>
        </authorList>
    </citation>
    <scope>NUCLEOTIDE SEQUENCE [LARGE SCALE GENOMIC DNA]</scope>
    <source>
        <strain evidence="3">MN2024</strain>
        <tissue evidence="3">Gills</tissue>
    </source>
</reference>
<feature type="region of interest" description="Disordered" evidence="1">
    <location>
        <begin position="78"/>
        <end position="103"/>
    </location>
</feature>
<evidence type="ECO:0000256" key="1">
    <source>
        <dbReference type="SAM" id="MobiDB-lite"/>
    </source>
</evidence>
<evidence type="ECO:0000313" key="3">
    <source>
        <dbReference type="EMBL" id="KAL3866615.1"/>
    </source>
</evidence>
<organism evidence="3 4">
    <name type="scientific">Sinanodonta woodiana</name>
    <name type="common">Chinese pond mussel</name>
    <name type="synonym">Anodonta woodiana</name>
    <dbReference type="NCBI Taxonomy" id="1069815"/>
    <lineage>
        <taxon>Eukaryota</taxon>
        <taxon>Metazoa</taxon>
        <taxon>Spiralia</taxon>
        <taxon>Lophotrochozoa</taxon>
        <taxon>Mollusca</taxon>
        <taxon>Bivalvia</taxon>
        <taxon>Autobranchia</taxon>
        <taxon>Heteroconchia</taxon>
        <taxon>Palaeoheterodonta</taxon>
        <taxon>Unionida</taxon>
        <taxon>Unionoidea</taxon>
        <taxon>Unionidae</taxon>
        <taxon>Unioninae</taxon>
        <taxon>Sinanodonta</taxon>
    </lineage>
</organism>
<feature type="non-terminal residue" evidence="3">
    <location>
        <position position="1"/>
    </location>
</feature>
<gene>
    <name evidence="3" type="ORF">ACJMK2_043899</name>
</gene>
<evidence type="ECO:0000313" key="4">
    <source>
        <dbReference type="Proteomes" id="UP001634394"/>
    </source>
</evidence>
<dbReference type="EMBL" id="JBJQND010000009">
    <property type="protein sequence ID" value="KAL3866615.1"/>
    <property type="molecule type" value="Genomic_DNA"/>
</dbReference>
<accession>A0ABD3VYC0</accession>
<keyword evidence="4" id="KW-1185">Reference proteome</keyword>
<evidence type="ECO:0000256" key="2">
    <source>
        <dbReference type="SAM" id="Phobius"/>
    </source>
</evidence>
<name>A0ABD3VYC0_SINWO</name>
<keyword evidence="2" id="KW-0812">Transmembrane</keyword>
<dbReference type="Proteomes" id="UP001634394">
    <property type="component" value="Unassembled WGS sequence"/>
</dbReference>
<sequence length="197" mass="21993">CWVVLCIAFACGIIIGACVSAIIAVCVYRSKKSNYTTIVRNPQENQYNARATESSSGSRPLSVQYWSIHELNGITTSCREDHSRNRGSIRNSPSSSDEFPPPPPELLVNEETLVDTKPFDDRTSDILAPTNAYENINGLCAADRSGYRNKGNNSVSRITAEILQKSTMPHKYVRHCFNRPQFPRKTSGYHTGYVDRS</sequence>
<comment type="caution">
    <text evidence="3">The sequence shown here is derived from an EMBL/GenBank/DDBJ whole genome shotgun (WGS) entry which is preliminary data.</text>
</comment>